<dbReference type="InterPro" id="IPR015943">
    <property type="entry name" value="WD40/YVTN_repeat-like_dom_sf"/>
</dbReference>
<dbReference type="Pfam" id="PF00400">
    <property type="entry name" value="WD40"/>
    <property type="match status" value="1"/>
</dbReference>
<feature type="domain" description="3-beta hydroxysteroid dehydrogenase/isomerase" evidence="5">
    <location>
        <begin position="12"/>
        <end position="188"/>
    </location>
</feature>
<keyword evidence="2 4" id="KW-0560">Oxidoreductase</keyword>
<dbReference type="PROSITE" id="PS50082">
    <property type="entry name" value="WD_REPEATS_2"/>
    <property type="match status" value="1"/>
</dbReference>
<dbReference type="PANTHER" id="PTHR10366">
    <property type="entry name" value="NAD DEPENDENT EPIMERASE/DEHYDRATASE"/>
    <property type="match status" value="1"/>
</dbReference>
<evidence type="ECO:0000313" key="7">
    <source>
        <dbReference type="RefSeq" id="XP_060673927.1"/>
    </source>
</evidence>
<dbReference type="InterPro" id="IPR002225">
    <property type="entry name" value="3Beta_OHSteriod_DH/Estase"/>
</dbReference>
<dbReference type="GeneID" id="132804053"/>
<dbReference type="Gene3D" id="2.130.10.10">
    <property type="entry name" value="YVTN repeat-like/Quinoprotein amine dehydrogenase"/>
    <property type="match status" value="1"/>
</dbReference>
<dbReference type="SMART" id="SM00320">
    <property type="entry name" value="WD40"/>
    <property type="match status" value="2"/>
</dbReference>
<dbReference type="InterPro" id="IPR001680">
    <property type="entry name" value="WD40_rpt"/>
</dbReference>
<feature type="repeat" description="WD" evidence="3">
    <location>
        <begin position="278"/>
        <end position="310"/>
    </location>
</feature>
<dbReference type="RefSeq" id="XP_060673927.1">
    <property type="nucleotide sequence ID" value="XM_060817944.1"/>
</dbReference>
<evidence type="ECO:0000256" key="4">
    <source>
        <dbReference type="RuleBase" id="RU004475"/>
    </source>
</evidence>
<sequence length="327" mass="36430">MEKKKEKCRVCVTGGSGYIGSWLVKRLLEKCYNVYATLRNLEDASKVGILKSLPHAETNLVLFQADIYNPIDFKNAIKGCEFVFHVATPMLHNSQTSLYKDTAEAAVAGVRSIANSCIRSQTVKLLIYNASCMSASQLMEDGAGVKSCVDDSCWTPLNVSFAYASDFLLAYTRSKTLVEKEILSYNEISMIIVVCPTSVDLSLQVWEFDQAHQRWLPVTEWALPDDKGDTVYAVAWAPNIGRPYEVIAVATYKGITIWHLGLKPDPYGRLSTEKVALLSGHEGEVWQMEWDMSGMTLVTTGYDGVVRLWQSNLNAAWHEQAAFEATT</sequence>
<dbReference type="PANTHER" id="PTHR10366:SF809">
    <property type="entry name" value="ANTHOCYANIDIN REDUCTASE"/>
    <property type="match status" value="1"/>
</dbReference>
<evidence type="ECO:0000259" key="5">
    <source>
        <dbReference type="Pfam" id="PF01073"/>
    </source>
</evidence>
<reference evidence="7" key="1">
    <citation type="submission" date="2025-08" db="UniProtKB">
        <authorList>
            <consortium name="RefSeq"/>
        </authorList>
    </citation>
    <scope>IDENTIFICATION</scope>
    <source>
        <tissue evidence="7">Seedling</tissue>
    </source>
</reference>
<evidence type="ECO:0000256" key="3">
    <source>
        <dbReference type="PROSITE-ProRule" id="PRU00221"/>
    </source>
</evidence>
<dbReference type="SUPFAM" id="SSF51735">
    <property type="entry name" value="NAD(P)-binding Rossmann-fold domains"/>
    <property type="match status" value="1"/>
</dbReference>
<evidence type="ECO:0000256" key="1">
    <source>
        <dbReference type="ARBA" id="ARBA00022857"/>
    </source>
</evidence>
<gene>
    <name evidence="7" type="primary">LOC132804053</name>
</gene>
<comment type="similarity">
    <text evidence="4">Belongs to the 3-beta-HSD family.</text>
</comment>
<evidence type="ECO:0000313" key="6">
    <source>
        <dbReference type="Proteomes" id="UP001652623"/>
    </source>
</evidence>
<dbReference type="InterPro" id="IPR036291">
    <property type="entry name" value="NAD(P)-bd_dom_sf"/>
</dbReference>
<proteinExistence type="inferred from homology"/>
<dbReference type="Proteomes" id="UP001652623">
    <property type="component" value="Chromosome 6"/>
</dbReference>
<name>A0ABM4AB15_ZIZJJ</name>
<keyword evidence="3" id="KW-0853">WD repeat</keyword>
<dbReference type="InterPro" id="IPR050425">
    <property type="entry name" value="NAD(P)_dehydrat-like"/>
</dbReference>
<evidence type="ECO:0000256" key="2">
    <source>
        <dbReference type="ARBA" id="ARBA00023002"/>
    </source>
</evidence>
<dbReference type="SUPFAM" id="SSF50978">
    <property type="entry name" value="WD40 repeat-like"/>
    <property type="match status" value="1"/>
</dbReference>
<accession>A0ABM4AB15</accession>
<dbReference type="PROSITE" id="PS50294">
    <property type="entry name" value="WD_REPEATS_REGION"/>
    <property type="match status" value="1"/>
</dbReference>
<organism evidence="6 7">
    <name type="scientific">Ziziphus jujuba</name>
    <name type="common">Chinese jujube</name>
    <name type="synonym">Ziziphus sativa</name>
    <dbReference type="NCBI Taxonomy" id="326968"/>
    <lineage>
        <taxon>Eukaryota</taxon>
        <taxon>Viridiplantae</taxon>
        <taxon>Streptophyta</taxon>
        <taxon>Embryophyta</taxon>
        <taxon>Tracheophyta</taxon>
        <taxon>Spermatophyta</taxon>
        <taxon>Magnoliopsida</taxon>
        <taxon>eudicotyledons</taxon>
        <taxon>Gunneridae</taxon>
        <taxon>Pentapetalae</taxon>
        <taxon>rosids</taxon>
        <taxon>fabids</taxon>
        <taxon>Rosales</taxon>
        <taxon>Rhamnaceae</taxon>
        <taxon>Paliureae</taxon>
        <taxon>Ziziphus</taxon>
    </lineage>
</organism>
<keyword evidence="6" id="KW-1185">Reference proteome</keyword>
<keyword evidence="1" id="KW-0521">NADP</keyword>
<protein>
    <submittedName>
        <fullName evidence="7">NADPH HC-toxin reductase 1-like</fullName>
    </submittedName>
</protein>
<dbReference type="Pfam" id="PF01073">
    <property type="entry name" value="3Beta_HSD"/>
    <property type="match status" value="1"/>
</dbReference>
<dbReference type="InterPro" id="IPR036322">
    <property type="entry name" value="WD40_repeat_dom_sf"/>
</dbReference>
<dbReference type="Gene3D" id="3.40.50.720">
    <property type="entry name" value="NAD(P)-binding Rossmann-like Domain"/>
    <property type="match status" value="1"/>
</dbReference>